<dbReference type="AlphaFoldDB" id="A0AAV7VAP2"/>
<gene>
    <name evidence="2" type="ORF">NDU88_001016</name>
</gene>
<keyword evidence="3" id="KW-1185">Reference proteome</keyword>
<proteinExistence type="predicted"/>
<dbReference type="Proteomes" id="UP001066276">
    <property type="component" value="Chromosome 2_1"/>
</dbReference>
<accession>A0AAV7VAP2</accession>
<feature type="region of interest" description="Disordered" evidence="1">
    <location>
        <begin position="1"/>
        <end position="59"/>
    </location>
</feature>
<name>A0AAV7VAP2_PLEWA</name>
<evidence type="ECO:0000313" key="3">
    <source>
        <dbReference type="Proteomes" id="UP001066276"/>
    </source>
</evidence>
<evidence type="ECO:0000313" key="2">
    <source>
        <dbReference type="EMBL" id="KAJ1197154.1"/>
    </source>
</evidence>
<organism evidence="2 3">
    <name type="scientific">Pleurodeles waltl</name>
    <name type="common">Iberian ribbed newt</name>
    <dbReference type="NCBI Taxonomy" id="8319"/>
    <lineage>
        <taxon>Eukaryota</taxon>
        <taxon>Metazoa</taxon>
        <taxon>Chordata</taxon>
        <taxon>Craniata</taxon>
        <taxon>Vertebrata</taxon>
        <taxon>Euteleostomi</taxon>
        <taxon>Amphibia</taxon>
        <taxon>Batrachia</taxon>
        <taxon>Caudata</taxon>
        <taxon>Salamandroidea</taxon>
        <taxon>Salamandridae</taxon>
        <taxon>Pleurodelinae</taxon>
        <taxon>Pleurodeles</taxon>
    </lineage>
</organism>
<reference evidence="2" key="1">
    <citation type="journal article" date="2022" name="bioRxiv">
        <title>Sequencing and chromosome-scale assembly of the giantPleurodeles waltlgenome.</title>
        <authorList>
            <person name="Brown T."/>
            <person name="Elewa A."/>
            <person name="Iarovenko S."/>
            <person name="Subramanian E."/>
            <person name="Araus A.J."/>
            <person name="Petzold A."/>
            <person name="Susuki M."/>
            <person name="Suzuki K.-i.T."/>
            <person name="Hayashi T."/>
            <person name="Toyoda A."/>
            <person name="Oliveira C."/>
            <person name="Osipova E."/>
            <person name="Leigh N.D."/>
            <person name="Simon A."/>
            <person name="Yun M.H."/>
        </authorList>
    </citation>
    <scope>NUCLEOTIDE SEQUENCE</scope>
    <source>
        <strain evidence="2">20211129_DDA</strain>
        <tissue evidence="2">Liver</tissue>
    </source>
</reference>
<protein>
    <submittedName>
        <fullName evidence="2">Uncharacterized protein</fullName>
    </submittedName>
</protein>
<evidence type="ECO:0000256" key="1">
    <source>
        <dbReference type="SAM" id="MobiDB-lite"/>
    </source>
</evidence>
<comment type="caution">
    <text evidence="2">The sequence shown here is derived from an EMBL/GenBank/DDBJ whole genome shotgun (WGS) entry which is preliminary data.</text>
</comment>
<dbReference type="EMBL" id="JANPWB010000003">
    <property type="protein sequence ID" value="KAJ1197154.1"/>
    <property type="molecule type" value="Genomic_DNA"/>
</dbReference>
<sequence length="94" mass="9770">MGSRGPAGNEAPHSRRATSGPVPRLFAGVAPGLPVGSNAQAPSTRGPRVEPVPGLDRPTHRLLMRGAPRAIGESRSGLSLRMMVLGGWAKGTRR</sequence>